<gene>
    <name evidence="1" type="ORF">SAMN04487864_104198</name>
</gene>
<dbReference type="OrthoDB" id="6636929at2"/>
<organism evidence="1 2">
    <name type="scientific">Succiniclasticum ruminis</name>
    <dbReference type="NCBI Taxonomy" id="40841"/>
    <lineage>
        <taxon>Bacteria</taxon>
        <taxon>Bacillati</taxon>
        <taxon>Bacillota</taxon>
        <taxon>Negativicutes</taxon>
        <taxon>Acidaminococcales</taxon>
        <taxon>Acidaminococcaceae</taxon>
        <taxon>Succiniclasticum</taxon>
    </lineage>
</organism>
<dbReference type="SUPFAM" id="SSF82171">
    <property type="entry name" value="DPP6 N-terminal domain-like"/>
    <property type="match status" value="1"/>
</dbReference>
<proteinExistence type="predicted"/>
<dbReference type="Proteomes" id="UP000198943">
    <property type="component" value="Unassembled WGS sequence"/>
</dbReference>
<evidence type="ECO:0000313" key="1">
    <source>
        <dbReference type="EMBL" id="SDC28934.1"/>
    </source>
</evidence>
<dbReference type="AlphaFoldDB" id="A0A1G6KDA3"/>
<accession>A0A1G6KDA3</accession>
<dbReference type="EMBL" id="FMYW01000004">
    <property type="protein sequence ID" value="SDC28934.1"/>
    <property type="molecule type" value="Genomic_DNA"/>
</dbReference>
<keyword evidence="2" id="KW-1185">Reference proteome</keyword>
<name>A0A1G6KDA3_9FIRM</name>
<sequence length="313" mass="34887">MKKTLKGLRNLEELFTEQGMAGLDYLSMSIGYDGKAYFLFSSKIPDRIDGMFVNTVANAEYTALVVTPSWESGELKKVERINFGRHVMNFRFLRPVPDGSFLLLGSRCMYSKKNGPEKNAVFIDREGNVLRAFTFGDGIADCIVRDDGLIITSYFDEGVLGNYGWDDPIGSCGLCGWTTDGRNIWRCERDILDCYAMNIDADGNLWYYYYTDFQLVRTDFRTETEYDPMVEGASCFAVAGQGRFLIMDGGYNDPDSFYVSKINGGQIEDTEPLEFVGEDGTAVPAIPQVFNGAKAIVLTGDGDISFADFSEMG</sequence>
<dbReference type="RefSeq" id="WP_093729878.1">
    <property type="nucleotide sequence ID" value="NZ_FMYW01000004.1"/>
</dbReference>
<protein>
    <submittedName>
        <fullName evidence="1">Uncharacterized protein</fullName>
    </submittedName>
</protein>
<reference evidence="2" key="1">
    <citation type="submission" date="2016-10" db="EMBL/GenBank/DDBJ databases">
        <authorList>
            <person name="Varghese N."/>
            <person name="Submissions S."/>
        </authorList>
    </citation>
    <scope>NUCLEOTIDE SEQUENCE [LARGE SCALE GENOMIC DNA]</scope>
    <source>
        <strain evidence="2">DSM 11005</strain>
    </source>
</reference>
<evidence type="ECO:0000313" key="2">
    <source>
        <dbReference type="Proteomes" id="UP000198943"/>
    </source>
</evidence>